<gene>
    <name evidence="5" type="ORF">DFP87_10118</name>
</gene>
<feature type="signal peptide" evidence="3">
    <location>
        <begin position="1"/>
        <end position="20"/>
    </location>
</feature>
<evidence type="ECO:0000256" key="2">
    <source>
        <dbReference type="ARBA" id="ARBA00022729"/>
    </source>
</evidence>
<dbReference type="EMBL" id="QNRM01000001">
    <property type="protein sequence ID" value="RBP23511.1"/>
    <property type="molecule type" value="Genomic_DNA"/>
</dbReference>
<accession>A0ABX9GJP7</accession>
<proteinExistence type="inferred from homology"/>
<keyword evidence="6" id="KW-1185">Reference proteome</keyword>
<comment type="caution">
    <text evidence="5">The sequence shown here is derived from an EMBL/GenBank/DDBJ whole genome shotgun (WGS) entry which is preliminary data.</text>
</comment>
<name>A0ABX9GJP7_9BURK</name>
<dbReference type="RefSeq" id="WP_088588469.1">
    <property type="nucleotide sequence ID" value="NZ_CADIJU010000001.1"/>
</dbReference>
<comment type="similarity">
    <text evidence="1">Belongs to the leucine-binding protein family.</text>
</comment>
<protein>
    <submittedName>
        <fullName evidence="5">Amino acid/amide ABC transporter substrate-binding protein (HAAT family)</fullName>
    </submittedName>
</protein>
<dbReference type="InterPro" id="IPR051010">
    <property type="entry name" value="BCAA_transport"/>
</dbReference>
<feature type="chain" id="PRO_5045305354" evidence="3">
    <location>
        <begin position="21"/>
        <end position="393"/>
    </location>
</feature>
<dbReference type="Pfam" id="PF13458">
    <property type="entry name" value="Peripla_BP_6"/>
    <property type="match status" value="1"/>
</dbReference>
<evidence type="ECO:0000256" key="3">
    <source>
        <dbReference type="SAM" id="SignalP"/>
    </source>
</evidence>
<dbReference type="Gene3D" id="3.40.50.2300">
    <property type="match status" value="2"/>
</dbReference>
<dbReference type="SUPFAM" id="SSF53822">
    <property type="entry name" value="Periplasmic binding protein-like I"/>
    <property type="match status" value="1"/>
</dbReference>
<dbReference type="PANTHER" id="PTHR30483">
    <property type="entry name" value="LEUCINE-SPECIFIC-BINDING PROTEIN"/>
    <property type="match status" value="1"/>
</dbReference>
<dbReference type="Proteomes" id="UP000252124">
    <property type="component" value="Unassembled WGS sequence"/>
</dbReference>
<dbReference type="GeneID" id="99729550"/>
<evidence type="ECO:0000313" key="6">
    <source>
        <dbReference type="Proteomes" id="UP000252124"/>
    </source>
</evidence>
<dbReference type="CDD" id="cd06359">
    <property type="entry name" value="PBP1_Nba-like"/>
    <property type="match status" value="1"/>
</dbReference>
<evidence type="ECO:0000313" key="5">
    <source>
        <dbReference type="EMBL" id="RBP23511.1"/>
    </source>
</evidence>
<dbReference type="InterPro" id="IPR028081">
    <property type="entry name" value="Leu-bd"/>
</dbReference>
<reference evidence="5 6" key="1">
    <citation type="submission" date="2018-06" db="EMBL/GenBank/DDBJ databases">
        <title>Genomic Encyclopedia of Type Strains, Phase III (KMG-III): the genomes of soil and plant-associated and newly described type strains.</title>
        <authorList>
            <person name="Whitman W."/>
        </authorList>
    </citation>
    <scope>NUCLEOTIDE SEQUENCE [LARGE SCALE GENOMIC DNA]</scope>
    <source>
        <strain evidence="5 6">CECT 7342</strain>
    </source>
</reference>
<dbReference type="PANTHER" id="PTHR30483:SF6">
    <property type="entry name" value="PERIPLASMIC BINDING PROTEIN OF ABC TRANSPORTER FOR NATURAL AMINO ACIDS"/>
    <property type="match status" value="1"/>
</dbReference>
<keyword evidence="2 3" id="KW-0732">Signal</keyword>
<evidence type="ECO:0000256" key="1">
    <source>
        <dbReference type="ARBA" id="ARBA00010062"/>
    </source>
</evidence>
<organism evidence="5 6">
    <name type="scientific">Achromobacter marplatensis</name>
    <dbReference type="NCBI Taxonomy" id="470868"/>
    <lineage>
        <taxon>Bacteria</taxon>
        <taxon>Pseudomonadati</taxon>
        <taxon>Pseudomonadota</taxon>
        <taxon>Betaproteobacteria</taxon>
        <taxon>Burkholderiales</taxon>
        <taxon>Alcaligenaceae</taxon>
        <taxon>Achromobacter</taxon>
    </lineage>
</organism>
<feature type="domain" description="Leucine-binding protein" evidence="4">
    <location>
        <begin position="29"/>
        <end position="367"/>
    </location>
</feature>
<dbReference type="InterPro" id="IPR028082">
    <property type="entry name" value="Peripla_BP_I"/>
</dbReference>
<sequence>MQAIPSGLAALAAVATLAVAAPQSARADIRIGFTGVLSGPQAALGQDQYDGLMLGIEQLGGSLGGQKAVVIREDDQLKPDVGAQVVQKFIEKDKVDVIVGLGFSNVLMAELRRIKESGVVALSTNAGPAPIAGRMCLSNLFVLGWQNDSMSEAMGKYVKDQGYKRAYLMSANYQAGKDKLAGFKRFYGAEPSDEVYTQLGQLDYSAEISRMQSAGPDALFAFYTGGVGVNFVRQLRQAGLMEKLPFFSESLIDSNTLTALKEQAVGAIYGTPWATTLDNPQNRKFVESFKAKYGRLPSEYAVGGYDAAYLLDAAVRAQGGKVGDSKSLATAVKAAGATFPSVRGTFRFNTNNMPVQNLYAYQVVKEGEGVGVKQLATVLKDHQDAYVADCPLK</sequence>
<evidence type="ECO:0000259" key="4">
    <source>
        <dbReference type="Pfam" id="PF13458"/>
    </source>
</evidence>